<dbReference type="RefSeq" id="WP_242954196.1">
    <property type="nucleotide sequence ID" value="NZ_LZZM01000199.1"/>
</dbReference>
<dbReference type="GO" id="GO:0006355">
    <property type="term" value="P:regulation of DNA-templated transcription"/>
    <property type="evidence" value="ECO:0007669"/>
    <property type="project" value="InterPro"/>
</dbReference>
<organism evidence="6 7">
    <name type="scientific">Clostridium puniceum</name>
    <dbReference type="NCBI Taxonomy" id="29367"/>
    <lineage>
        <taxon>Bacteria</taxon>
        <taxon>Bacillati</taxon>
        <taxon>Bacillota</taxon>
        <taxon>Clostridia</taxon>
        <taxon>Eubacteriales</taxon>
        <taxon>Clostridiaceae</taxon>
        <taxon>Clostridium</taxon>
    </lineage>
</organism>
<dbReference type="PROSITE" id="PS51372">
    <property type="entry name" value="PRD_2"/>
    <property type="match status" value="1"/>
</dbReference>
<evidence type="ECO:0000313" key="6">
    <source>
        <dbReference type="EMBL" id="OOM74452.1"/>
    </source>
</evidence>
<dbReference type="InterPro" id="IPR007737">
    <property type="entry name" value="Mga_HTH"/>
</dbReference>
<dbReference type="Pfam" id="PF00874">
    <property type="entry name" value="PRD"/>
    <property type="match status" value="1"/>
</dbReference>
<dbReference type="Pfam" id="PF08279">
    <property type="entry name" value="HTH_11"/>
    <property type="match status" value="1"/>
</dbReference>
<reference evidence="6 7" key="1">
    <citation type="submission" date="2016-05" db="EMBL/GenBank/DDBJ databases">
        <title>Microbial solvent formation.</title>
        <authorList>
            <person name="Poehlein A."/>
            <person name="Montoya Solano J.D."/>
            <person name="Flitsch S."/>
            <person name="Krabben P."/>
            <person name="Duerre P."/>
            <person name="Daniel R."/>
        </authorList>
    </citation>
    <scope>NUCLEOTIDE SEQUENCE [LARGE SCALE GENOMIC DNA]</scope>
    <source>
        <strain evidence="6 7">DSM 2619</strain>
    </source>
</reference>
<sequence length="511" mass="60025">MFQSNKIALKRCEPKVIRRYREILNIILNTDGYVTGNELSKLCNVSIRTIRIDIKKINELLEEYDIKVDSSVKRGYYLTNIGKELLKENDIIRSVWDREYIAQVPNTPIERQMYIILKLTMKEYISVNELIDKLYISASTINNDISSIKKWLKENLNVTLNYSLNKGIKLNCSEADKRNIIGWIIAKKSNASSVMKNCYYLFNHQEIVKFTDKLFPIMNAEVKQYGYILSGHSSQFLCNQIFIAVERCEFGLKLDYDEIDDELLPVIIAIKEKVRKQLDVKLPKKEWLNLQQYFKSRQFLDGTDLKNIETKEAIDITNKFFKNVFKKFNINLAVYPKIKENLLLYVAPMIHRLRLKHCIVNSIDENVIQTYPSEYRMAMEMLNIIKKELDLNISVIELSYITMQLVSTKEVWNKKLKTIIVSDFDQSIISFIKNKIFTYLSEKISFCGFYTYQQFIFGLVENLEEIDFIITTATLAGRTKIPFAIISPTMEQKDFINLYEHLKELELVKKE</sequence>
<dbReference type="AlphaFoldDB" id="A0A1S8T9V1"/>
<evidence type="ECO:0000256" key="4">
    <source>
        <dbReference type="ARBA" id="ARBA00023163"/>
    </source>
</evidence>
<evidence type="ECO:0000256" key="1">
    <source>
        <dbReference type="ARBA" id="ARBA00022737"/>
    </source>
</evidence>
<keyword evidence="1" id="KW-0677">Repeat</keyword>
<feature type="domain" description="PRD" evidence="5">
    <location>
        <begin position="308"/>
        <end position="415"/>
    </location>
</feature>
<evidence type="ECO:0000313" key="7">
    <source>
        <dbReference type="Proteomes" id="UP000190890"/>
    </source>
</evidence>
<proteinExistence type="predicted"/>
<accession>A0A1S8T9V1</accession>
<dbReference type="InterPro" id="IPR036390">
    <property type="entry name" value="WH_DNA-bd_sf"/>
</dbReference>
<dbReference type="Gene3D" id="1.10.1790.10">
    <property type="entry name" value="PRD domain"/>
    <property type="match status" value="1"/>
</dbReference>
<dbReference type="STRING" id="29367.CLPUN_39050"/>
<dbReference type="SUPFAM" id="SSF46785">
    <property type="entry name" value="Winged helix' DNA-binding domain"/>
    <property type="match status" value="1"/>
</dbReference>
<keyword evidence="2" id="KW-0805">Transcription regulation</keyword>
<dbReference type="EMBL" id="LZZM01000199">
    <property type="protein sequence ID" value="OOM74452.1"/>
    <property type="molecule type" value="Genomic_DNA"/>
</dbReference>
<dbReference type="PANTHER" id="PTHR30185">
    <property type="entry name" value="CRYPTIC BETA-GLUCOSIDE BGL OPERON ANTITERMINATOR"/>
    <property type="match status" value="1"/>
</dbReference>
<keyword evidence="7" id="KW-1185">Reference proteome</keyword>
<dbReference type="Gene3D" id="1.10.10.10">
    <property type="entry name" value="Winged helix-like DNA-binding domain superfamily/Winged helix DNA-binding domain"/>
    <property type="match status" value="2"/>
</dbReference>
<dbReference type="InterPro" id="IPR050661">
    <property type="entry name" value="BglG_antiterminators"/>
</dbReference>
<dbReference type="SUPFAM" id="SSF63520">
    <property type="entry name" value="PTS-regulatory domain, PRD"/>
    <property type="match status" value="1"/>
</dbReference>
<keyword evidence="3" id="KW-0010">Activator</keyword>
<evidence type="ECO:0000256" key="3">
    <source>
        <dbReference type="ARBA" id="ARBA00023159"/>
    </source>
</evidence>
<dbReference type="InterPro" id="IPR011608">
    <property type="entry name" value="PRD"/>
</dbReference>
<dbReference type="PANTHER" id="PTHR30185:SF18">
    <property type="entry name" value="TRANSCRIPTIONAL REGULATOR MTLR"/>
    <property type="match status" value="1"/>
</dbReference>
<comment type="caution">
    <text evidence="6">The sequence shown here is derived from an EMBL/GenBank/DDBJ whole genome shotgun (WGS) entry which is preliminary data.</text>
</comment>
<evidence type="ECO:0000259" key="5">
    <source>
        <dbReference type="PROSITE" id="PS51372"/>
    </source>
</evidence>
<dbReference type="InterPro" id="IPR013196">
    <property type="entry name" value="HTH_11"/>
</dbReference>
<name>A0A1S8T9V1_9CLOT</name>
<dbReference type="InterPro" id="IPR036388">
    <property type="entry name" value="WH-like_DNA-bd_sf"/>
</dbReference>
<dbReference type="Proteomes" id="UP000190890">
    <property type="component" value="Unassembled WGS sequence"/>
</dbReference>
<evidence type="ECO:0000256" key="2">
    <source>
        <dbReference type="ARBA" id="ARBA00023015"/>
    </source>
</evidence>
<protein>
    <submittedName>
        <fullName evidence="6">Putative licABCH operon regulator</fullName>
    </submittedName>
</protein>
<keyword evidence="4" id="KW-0804">Transcription</keyword>
<dbReference type="InterPro" id="IPR036634">
    <property type="entry name" value="PRD_sf"/>
</dbReference>
<gene>
    <name evidence="6" type="primary">licR_2</name>
    <name evidence="6" type="ORF">CLPUN_39050</name>
</gene>
<dbReference type="Pfam" id="PF05043">
    <property type="entry name" value="Mga"/>
    <property type="match status" value="1"/>
</dbReference>